<dbReference type="Pfam" id="PF12833">
    <property type="entry name" value="HTH_18"/>
    <property type="match status" value="1"/>
</dbReference>
<dbReference type="InterPro" id="IPR050204">
    <property type="entry name" value="AraC_XylS_family_regulators"/>
</dbReference>
<reference evidence="5 6" key="1">
    <citation type="submission" date="2020-04" db="EMBL/GenBank/DDBJ databases">
        <title>Paeniglutamicibacter sp. ANT13_2, a novel actinomycete isolated from sediment in Antarctica.</title>
        <authorList>
            <person name="Sakdapetsiri C."/>
            <person name="Pinyakong O."/>
        </authorList>
    </citation>
    <scope>NUCLEOTIDE SEQUENCE [LARGE SCALE GENOMIC DNA]</scope>
    <source>
        <strain evidence="5 6">ANT13_2</strain>
    </source>
</reference>
<dbReference type="Proteomes" id="UP000746595">
    <property type="component" value="Unassembled WGS sequence"/>
</dbReference>
<gene>
    <name evidence="5" type="ORF">HED64_03505</name>
</gene>
<keyword evidence="3" id="KW-0804">Transcription</keyword>
<evidence type="ECO:0000256" key="1">
    <source>
        <dbReference type="ARBA" id="ARBA00023015"/>
    </source>
</evidence>
<dbReference type="SMART" id="SM00342">
    <property type="entry name" value="HTH_ARAC"/>
    <property type="match status" value="1"/>
</dbReference>
<dbReference type="InterPro" id="IPR046532">
    <property type="entry name" value="DUF6597"/>
</dbReference>
<dbReference type="InterPro" id="IPR018060">
    <property type="entry name" value="HTH_AraC"/>
</dbReference>
<name>A0ABX1G0N8_9MICC</name>
<comment type="caution">
    <text evidence="5">The sequence shown here is derived from an EMBL/GenBank/DDBJ whole genome shotgun (WGS) entry which is preliminary data.</text>
</comment>
<protein>
    <submittedName>
        <fullName evidence="5">AraC family transcriptional regulator</fullName>
    </submittedName>
</protein>
<keyword evidence="1" id="KW-0805">Transcription regulation</keyword>
<dbReference type="InterPro" id="IPR009057">
    <property type="entry name" value="Homeodomain-like_sf"/>
</dbReference>
<dbReference type="SUPFAM" id="SSF46689">
    <property type="entry name" value="Homeodomain-like"/>
    <property type="match status" value="1"/>
</dbReference>
<proteinExistence type="predicted"/>
<dbReference type="Gene3D" id="1.10.10.60">
    <property type="entry name" value="Homeodomain-like"/>
    <property type="match status" value="1"/>
</dbReference>
<evidence type="ECO:0000313" key="6">
    <source>
        <dbReference type="Proteomes" id="UP000746595"/>
    </source>
</evidence>
<organism evidence="5 6">
    <name type="scientific">Paeniglutamicibacter terrestris</name>
    <dbReference type="NCBI Taxonomy" id="2723403"/>
    <lineage>
        <taxon>Bacteria</taxon>
        <taxon>Bacillati</taxon>
        <taxon>Actinomycetota</taxon>
        <taxon>Actinomycetes</taxon>
        <taxon>Micrococcales</taxon>
        <taxon>Micrococcaceae</taxon>
        <taxon>Paeniglutamicibacter</taxon>
    </lineage>
</organism>
<evidence type="ECO:0000256" key="3">
    <source>
        <dbReference type="ARBA" id="ARBA00023163"/>
    </source>
</evidence>
<sequence>MIRLPMAFGHPSRTSNKVILFSMDTPRGPLMPTGEGTAQVIRREPSVTLRDLVVHYWLPTWHIPAGASHEQRILTFPGCNLGIEDGVGTLYGPVTQLSLKRLTGSGRAFGVLFRPGTAFLLSPVPIAELVDGSVPALDCGLGDAESIHAALNAGATAEQGQLTAIQIFEHWLSLRLPDGADEEGLLMNRICADIESTPGLQRVTQLCERWRIGERSLQRLVRTRMGITPKWLLQRHRLQEAAVLMGQGVGPNLSRLAHALGYADQAHFTRDFAGVTGMSPGEYVRQVQAGPTSD</sequence>
<evidence type="ECO:0000256" key="2">
    <source>
        <dbReference type="ARBA" id="ARBA00023125"/>
    </source>
</evidence>
<dbReference type="Pfam" id="PF20240">
    <property type="entry name" value="DUF6597"/>
    <property type="match status" value="1"/>
</dbReference>
<dbReference type="EMBL" id="JAAWVT010000001">
    <property type="protein sequence ID" value="NKG19777.1"/>
    <property type="molecule type" value="Genomic_DNA"/>
</dbReference>
<evidence type="ECO:0000313" key="5">
    <source>
        <dbReference type="EMBL" id="NKG19777.1"/>
    </source>
</evidence>
<accession>A0ABX1G0N8</accession>
<dbReference type="PANTHER" id="PTHR46796">
    <property type="entry name" value="HTH-TYPE TRANSCRIPTIONAL ACTIVATOR RHAS-RELATED"/>
    <property type="match status" value="1"/>
</dbReference>
<dbReference type="RefSeq" id="WP_168150683.1">
    <property type="nucleotide sequence ID" value="NZ_JAAWVT010000001.1"/>
</dbReference>
<keyword evidence="2" id="KW-0238">DNA-binding</keyword>
<dbReference type="PROSITE" id="PS01124">
    <property type="entry name" value="HTH_ARAC_FAMILY_2"/>
    <property type="match status" value="1"/>
</dbReference>
<keyword evidence="6" id="KW-1185">Reference proteome</keyword>
<evidence type="ECO:0000259" key="4">
    <source>
        <dbReference type="PROSITE" id="PS01124"/>
    </source>
</evidence>
<feature type="domain" description="HTH araC/xylS-type" evidence="4">
    <location>
        <begin position="184"/>
        <end position="286"/>
    </location>
</feature>